<proteinExistence type="predicted"/>
<dbReference type="Proteomes" id="UP001437256">
    <property type="component" value="Unassembled WGS sequence"/>
</dbReference>
<protein>
    <submittedName>
        <fullName evidence="1">Uncharacterized protein</fullName>
    </submittedName>
</protein>
<evidence type="ECO:0000313" key="1">
    <source>
        <dbReference type="EMBL" id="KAL0066428.1"/>
    </source>
</evidence>
<name>A0ABR2ZYI1_9AGAR</name>
<keyword evidence="2" id="KW-1185">Reference proteome</keyword>
<evidence type="ECO:0000313" key="2">
    <source>
        <dbReference type="Proteomes" id="UP001437256"/>
    </source>
</evidence>
<comment type="caution">
    <text evidence="1">The sequence shown here is derived from an EMBL/GenBank/DDBJ whole genome shotgun (WGS) entry which is preliminary data.</text>
</comment>
<accession>A0ABR2ZYI1</accession>
<dbReference type="EMBL" id="JBBXMP010000035">
    <property type="protein sequence ID" value="KAL0066428.1"/>
    <property type="molecule type" value="Genomic_DNA"/>
</dbReference>
<reference evidence="1 2" key="1">
    <citation type="submission" date="2024-05" db="EMBL/GenBank/DDBJ databases">
        <title>A draft genome resource for the thread blight pathogen Marasmius tenuissimus strain MS-2.</title>
        <authorList>
            <person name="Yulfo-Soto G.E."/>
            <person name="Baruah I.K."/>
            <person name="Amoako-Attah I."/>
            <person name="Bukari Y."/>
            <person name="Meinhardt L.W."/>
            <person name="Bailey B.A."/>
            <person name="Cohen S.P."/>
        </authorList>
    </citation>
    <scope>NUCLEOTIDE SEQUENCE [LARGE SCALE GENOMIC DNA]</scope>
    <source>
        <strain evidence="1 2">MS-2</strain>
    </source>
</reference>
<sequence>MDPIGILSAVISTASFLIDWMEARRGQERTLNDIHTTVRNIHQSILLSLIEKSKAKTLDSRLAGPLEALHDVLRRTQDHLVGWEQSRSKRRARIWATVNPWAIQDKLKDDERKLMVSMQILATSMMAVSITLPECRNEGRVSPLDISTNPGVRRFWALEIGEQVSYCTPEALISALCHYFEIELKNWAKDIIALRLDEYGSGKITLANLDSFVGSLSLFEAIKNIDIIQDQPQAKGLNPTRNLEPTPSSKPILILVDDCLENHTETLDHAESLGINSYAFTSTAAAKTWIEYNEDMLHHADEAAQLRVVSDNARWEKDVDADPSQTSVQFSMNLRAGEAIIRFLRGRQFTAPILISAGYSMPVTDYVLQYTNTGSTCFQEVVNDFLDPLSGRPDDGWWCDFDVQGKSFISPTVMWVNEDITGDRRYIENGVSLGLKINTFTSTEAAQEEMTSNERVLKRLDSAHLLLFVSYHGQAGEHSQVGSHLHQLAPGEQLLKTVRSNGYRSPFMVFCLDTATTTYTCEYENAKPTAAPDVLMGHLRRLAERRSDDGAWERRGAR</sequence>
<organism evidence="1 2">
    <name type="scientific">Marasmius tenuissimus</name>
    <dbReference type="NCBI Taxonomy" id="585030"/>
    <lineage>
        <taxon>Eukaryota</taxon>
        <taxon>Fungi</taxon>
        <taxon>Dikarya</taxon>
        <taxon>Basidiomycota</taxon>
        <taxon>Agaricomycotina</taxon>
        <taxon>Agaricomycetes</taxon>
        <taxon>Agaricomycetidae</taxon>
        <taxon>Agaricales</taxon>
        <taxon>Marasmiineae</taxon>
        <taxon>Marasmiaceae</taxon>
        <taxon>Marasmius</taxon>
    </lineage>
</organism>
<gene>
    <name evidence="1" type="ORF">AAF712_006470</name>
</gene>